<dbReference type="RefSeq" id="WP_265589405.1">
    <property type="nucleotide sequence ID" value="NZ_CP101637.1"/>
</dbReference>
<evidence type="ECO:0000313" key="1">
    <source>
        <dbReference type="EMBL" id="WMT81742.1"/>
    </source>
</evidence>
<keyword evidence="2" id="KW-1185">Reference proteome</keyword>
<protein>
    <submittedName>
        <fullName evidence="1">Uncharacterized protein</fullName>
    </submittedName>
</protein>
<name>A0ABY9Q190_9FIRM</name>
<sequence length="40" mass="4876">MKNKKTKKVLIIVFIIVCTFLAFKLKSKIQNKRNRCREFF</sequence>
<evidence type="ECO:0000313" key="2">
    <source>
        <dbReference type="Proteomes" id="UP001235030"/>
    </source>
</evidence>
<reference evidence="1 2" key="1">
    <citation type="submission" date="2022-07" db="EMBL/GenBank/DDBJ databases">
        <title>Genome sequence of Terrisporobacter mayombei DSM6539.</title>
        <authorList>
            <person name="Boeer T."/>
            <person name="Bengelsdorf F.R."/>
            <person name="Daniel R."/>
            <person name="Poehlein A."/>
        </authorList>
    </citation>
    <scope>NUCLEOTIDE SEQUENCE [LARGE SCALE GENOMIC DNA]</scope>
    <source>
        <strain evidence="1 2">DSM 6539</strain>
    </source>
</reference>
<dbReference type="Proteomes" id="UP001235030">
    <property type="component" value="Chromosome"/>
</dbReference>
<gene>
    <name evidence="1" type="ORF">TEMA_20900</name>
</gene>
<proteinExistence type="predicted"/>
<organism evidence="1 2">
    <name type="scientific">Terrisporobacter mayombei</name>
    <dbReference type="NCBI Taxonomy" id="1541"/>
    <lineage>
        <taxon>Bacteria</taxon>
        <taxon>Bacillati</taxon>
        <taxon>Bacillota</taxon>
        <taxon>Clostridia</taxon>
        <taxon>Peptostreptococcales</taxon>
        <taxon>Peptostreptococcaceae</taxon>
        <taxon>Terrisporobacter</taxon>
    </lineage>
</organism>
<dbReference type="EMBL" id="CP101637">
    <property type="protein sequence ID" value="WMT81742.1"/>
    <property type="molecule type" value="Genomic_DNA"/>
</dbReference>
<accession>A0ABY9Q190</accession>